<evidence type="ECO:0000256" key="3">
    <source>
        <dbReference type="ARBA" id="ARBA00023163"/>
    </source>
</evidence>
<organism evidence="5 6">
    <name type="scientific">Dactylosporangium matsuzakiense</name>
    <dbReference type="NCBI Taxonomy" id="53360"/>
    <lineage>
        <taxon>Bacteria</taxon>
        <taxon>Bacillati</taxon>
        <taxon>Actinomycetota</taxon>
        <taxon>Actinomycetes</taxon>
        <taxon>Micromonosporales</taxon>
        <taxon>Micromonosporaceae</taxon>
        <taxon>Dactylosporangium</taxon>
    </lineage>
</organism>
<dbReference type="RefSeq" id="WP_271189449.1">
    <property type="nucleotide sequence ID" value="NZ_BSFP01000026.1"/>
</dbReference>
<dbReference type="GO" id="GO:0045892">
    <property type="term" value="P:negative regulation of DNA-templated transcription"/>
    <property type="evidence" value="ECO:0007669"/>
    <property type="project" value="TreeGrafter"/>
</dbReference>
<accession>A0A9W6KIR4</accession>
<dbReference type="PRINTS" id="PR00035">
    <property type="entry name" value="HTHGNTR"/>
</dbReference>
<dbReference type="SUPFAM" id="SSF46785">
    <property type="entry name" value="Winged helix' DNA-binding domain"/>
    <property type="match status" value="1"/>
</dbReference>
<comment type="caution">
    <text evidence="5">The sequence shown here is derived from an EMBL/GenBank/DDBJ whole genome shotgun (WGS) entry which is preliminary data.</text>
</comment>
<dbReference type="PANTHER" id="PTHR44846:SF1">
    <property type="entry name" value="MANNOSYL-D-GLYCERATE TRANSPORT_METABOLISM SYSTEM REPRESSOR MNGR-RELATED"/>
    <property type="match status" value="1"/>
</dbReference>
<dbReference type="PROSITE" id="PS50949">
    <property type="entry name" value="HTH_GNTR"/>
    <property type="match status" value="1"/>
</dbReference>
<dbReference type="Pfam" id="PF07702">
    <property type="entry name" value="UTRA"/>
    <property type="match status" value="1"/>
</dbReference>
<reference evidence="5" key="1">
    <citation type="journal article" date="2014" name="Int. J. Syst. Evol. Microbiol.">
        <title>Complete genome sequence of Corynebacterium casei LMG S-19264T (=DSM 44701T), isolated from a smear-ripened cheese.</title>
        <authorList>
            <consortium name="US DOE Joint Genome Institute (JGI-PGF)"/>
            <person name="Walter F."/>
            <person name="Albersmeier A."/>
            <person name="Kalinowski J."/>
            <person name="Ruckert C."/>
        </authorList>
    </citation>
    <scope>NUCLEOTIDE SEQUENCE</scope>
    <source>
        <strain evidence="5">VKM Ac-1321</strain>
    </source>
</reference>
<dbReference type="GO" id="GO:0003700">
    <property type="term" value="F:DNA-binding transcription factor activity"/>
    <property type="evidence" value="ECO:0007669"/>
    <property type="project" value="InterPro"/>
</dbReference>
<feature type="domain" description="HTH gntR-type" evidence="4">
    <location>
        <begin position="10"/>
        <end position="80"/>
    </location>
</feature>
<dbReference type="InterPro" id="IPR036388">
    <property type="entry name" value="WH-like_DNA-bd_sf"/>
</dbReference>
<gene>
    <name evidence="5" type="ORF">GCM10017581_045790</name>
</gene>
<protein>
    <submittedName>
        <fullName evidence="5">Transcriptional regulator, GntR family protein</fullName>
    </submittedName>
</protein>
<dbReference type="InterPro" id="IPR011663">
    <property type="entry name" value="UTRA"/>
</dbReference>
<dbReference type="CDD" id="cd07377">
    <property type="entry name" value="WHTH_GntR"/>
    <property type="match status" value="1"/>
</dbReference>
<keyword evidence="3" id="KW-0804">Transcription</keyword>
<dbReference type="Gene3D" id="3.40.1410.10">
    <property type="entry name" value="Chorismate lyase-like"/>
    <property type="match status" value="1"/>
</dbReference>
<name>A0A9W6KIR4_9ACTN</name>
<dbReference type="Pfam" id="PF00392">
    <property type="entry name" value="GntR"/>
    <property type="match status" value="1"/>
</dbReference>
<dbReference type="SMART" id="SM00866">
    <property type="entry name" value="UTRA"/>
    <property type="match status" value="1"/>
</dbReference>
<evidence type="ECO:0000256" key="1">
    <source>
        <dbReference type="ARBA" id="ARBA00023015"/>
    </source>
</evidence>
<dbReference type="EMBL" id="BSFP01000026">
    <property type="protein sequence ID" value="GLL02837.1"/>
    <property type="molecule type" value="Genomic_DNA"/>
</dbReference>
<dbReference type="AlphaFoldDB" id="A0A9W6KIR4"/>
<dbReference type="PANTHER" id="PTHR44846">
    <property type="entry name" value="MANNOSYL-D-GLYCERATE TRANSPORT/METABOLISM SYSTEM REPRESSOR MNGR-RELATED"/>
    <property type="match status" value="1"/>
</dbReference>
<proteinExistence type="predicted"/>
<evidence type="ECO:0000313" key="5">
    <source>
        <dbReference type="EMBL" id="GLL02837.1"/>
    </source>
</evidence>
<dbReference type="SMART" id="SM00345">
    <property type="entry name" value="HTH_GNTR"/>
    <property type="match status" value="1"/>
</dbReference>
<dbReference type="Gene3D" id="1.10.10.10">
    <property type="entry name" value="Winged helix-like DNA-binding domain superfamily/Winged helix DNA-binding domain"/>
    <property type="match status" value="1"/>
</dbReference>
<dbReference type="InterPro" id="IPR000524">
    <property type="entry name" value="Tscrpt_reg_HTH_GntR"/>
</dbReference>
<dbReference type="InterPro" id="IPR050679">
    <property type="entry name" value="Bact_HTH_transcr_reg"/>
</dbReference>
<evidence type="ECO:0000259" key="4">
    <source>
        <dbReference type="PROSITE" id="PS50949"/>
    </source>
</evidence>
<dbReference type="Proteomes" id="UP001143480">
    <property type="component" value="Unassembled WGS sequence"/>
</dbReference>
<dbReference type="InterPro" id="IPR028978">
    <property type="entry name" value="Chorismate_lyase_/UTRA_dom_sf"/>
</dbReference>
<keyword evidence="2" id="KW-0238">DNA-binding</keyword>
<reference evidence="5" key="2">
    <citation type="submission" date="2023-01" db="EMBL/GenBank/DDBJ databases">
        <authorList>
            <person name="Sun Q."/>
            <person name="Evtushenko L."/>
        </authorList>
    </citation>
    <scope>NUCLEOTIDE SEQUENCE</scope>
    <source>
        <strain evidence="5">VKM Ac-1321</strain>
    </source>
</reference>
<keyword evidence="1" id="KW-0805">Transcription regulation</keyword>
<dbReference type="SUPFAM" id="SSF64288">
    <property type="entry name" value="Chorismate lyase-like"/>
    <property type="match status" value="1"/>
</dbReference>
<dbReference type="GO" id="GO:0003677">
    <property type="term" value="F:DNA binding"/>
    <property type="evidence" value="ECO:0007669"/>
    <property type="project" value="UniProtKB-KW"/>
</dbReference>
<sequence length="254" mass="26826">MSGADTTAQGAVAAEVQRRILDQIRDSALGPGQRLGGERDLATAFGVSRSSVRLALAALERTGAVRRVAGRGGGTFVGSPKVDRDLSRIVGVPQLLRRQGMQAGTRVLGTGLVVADTPTAAALGLPDGAHVLDIVRIRLADGTPISLEHARLPAALFPGLLELPLRGSLYELLEVHFDTRPHDAVEHIEVVTADEHEAAVLAVPRDAPLLSITRTTRNHDGTAFEHSHDLFRADRTSITVRSFAEVAMAAVTAG</sequence>
<dbReference type="InterPro" id="IPR036390">
    <property type="entry name" value="WH_DNA-bd_sf"/>
</dbReference>
<evidence type="ECO:0000313" key="6">
    <source>
        <dbReference type="Proteomes" id="UP001143480"/>
    </source>
</evidence>
<evidence type="ECO:0000256" key="2">
    <source>
        <dbReference type="ARBA" id="ARBA00023125"/>
    </source>
</evidence>
<keyword evidence="6" id="KW-1185">Reference proteome</keyword>